<sequence>MKIKFAPNITHGKHSQFVKINWQERCLELQLELHRSKNQAGRIRDMLREK</sequence>
<dbReference type="EMBL" id="CCAG010019358">
    <property type="status" value="NOT_ANNOTATED_CDS"/>
    <property type="molecule type" value="Genomic_DNA"/>
</dbReference>
<dbReference type="EMBL" id="CCAG010019357">
    <property type="status" value="NOT_ANNOTATED_CDS"/>
    <property type="molecule type" value="Genomic_DNA"/>
</dbReference>
<name>A0A1B0G5X1_GLOMM</name>
<organism evidence="1 2">
    <name type="scientific">Glossina morsitans morsitans</name>
    <name type="common">Savannah tsetse fly</name>
    <dbReference type="NCBI Taxonomy" id="37546"/>
    <lineage>
        <taxon>Eukaryota</taxon>
        <taxon>Metazoa</taxon>
        <taxon>Ecdysozoa</taxon>
        <taxon>Arthropoda</taxon>
        <taxon>Hexapoda</taxon>
        <taxon>Insecta</taxon>
        <taxon>Pterygota</taxon>
        <taxon>Neoptera</taxon>
        <taxon>Endopterygota</taxon>
        <taxon>Diptera</taxon>
        <taxon>Brachycera</taxon>
        <taxon>Muscomorpha</taxon>
        <taxon>Hippoboscoidea</taxon>
        <taxon>Glossinidae</taxon>
        <taxon>Glossina</taxon>
    </lineage>
</organism>
<evidence type="ECO:0000313" key="2">
    <source>
        <dbReference type="Proteomes" id="UP000092444"/>
    </source>
</evidence>
<protein>
    <submittedName>
        <fullName evidence="1">Uncharacterized protein</fullName>
    </submittedName>
</protein>
<reference evidence="1" key="1">
    <citation type="submission" date="2020-05" db="UniProtKB">
        <authorList>
            <consortium name="EnsemblMetazoa"/>
        </authorList>
    </citation>
    <scope>IDENTIFICATION</scope>
    <source>
        <strain evidence="1">Yale</strain>
    </source>
</reference>
<keyword evidence="2" id="KW-1185">Reference proteome</keyword>
<dbReference type="AlphaFoldDB" id="A0A1B0G5X1"/>
<dbReference type="EnsemblMetazoa" id="GMOY008716-RA">
    <property type="protein sequence ID" value="GMOY008716-PA"/>
    <property type="gene ID" value="GMOY008716"/>
</dbReference>
<dbReference type="VEuPathDB" id="VectorBase:GMOY008716"/>
<dbReference type="EMBL" id="CCAG010019359">
    <property type="status" value="NOT_ANNOTATED_CDS"/>
    <property type="molecule type" value="Genomic_DNA"/>
</dbReference>
<proteinExistence type="predicted"/>
<evidence type="ECO:0000313" key="1">
    <source>
        <dbReference type="EnsemblMetazoa" id="GMOY008716-PA"/>
    </source>
</evidence>
<dbReference type="Proteomes" id="UP000092444">
    <property type="component" value="Unassembled WGS sequence"/>
</dbReference>
<accession>A0A1B0G5X1</accession>